<keyword evidence="4 14" id="KW-0732">Signal</keyword>
<evidence type="ECO:0000256" key="1">
    <source>
        <dbReference type="ARBA" id="ARBA00004418"/>
    </source>
</evidence>
<feature type="active site" evidence="11">
    <location>
        <position position="38"/>
    </location>
</feature>
<dbReference type="PIRSF" id="PIRSF500176">
    <property type="entry name" value="L_ASNase"/>
    <property type="match status" value="1"/>
</dbReference>
<dbReference type="PROSITE" id="PS00144">
    <property type="entry name" value="ASN_GLN_ASE_1"/>
    <property type="match status" value="1"/>
</dbReference>
<evidence type="ECO:0000256" key="2">
    <source>
        <dbReference type="ARBA" id="ARBA00010518"/>
    </source>
</evidence>
<dbReference type="Pfam" id="PF00710">
    <property type="entry name" value="Asparaginase"/>
    <property type="match status" value="1"/>
</dbReference>
<dbReference type="RefSeq" id="WP_053410351.1">
    <property type="nucleotide sequence ID" value="NZ_LHPI01000019.1"/>
</dbReference>
<dbReference type="InterPro" id="IPR006034">
    <property type="entry name" value="Asparaginase/glutaminase-like"/>
</dbReference>
<feature type="active site" evidence="12">
    <location>
        <position position="117"/>
    </location>
</feature>
<dbReference type="InterPro" id="IPR027475">
    <property type="entry name" value="Asparaginase/glutaminase_AS2"/>
</dbReference>
<evidence type="ECO:0000256" key="10">
    <source>
        <dbReference type="PIRSR" id="PIRSR001220-2"/>
    </source>
</evidence>
<evidence type="ECO:0000313" key="17">
    <source>
        <dbReference type="EMBL" id="KOO06276.1"/>
    </source>
</evidence>
<accession>A0A0M0HW13</accession>
<dbReference type="GO" id="GO:0006528">
    <property type="term" value="P:asparagine metabolic process"/>
    <property type="evidence" value="ECO:0007669"/>
    <property type="project" value="InterPro"/>
</dbReference>
<dbReference type="GO" id="GO:0042597">
    <property type="term" value="C:periplasmic space"/>
    <property type="evidence" value="ECO:0007669"/>
    <property type="project" value="UniProtKB-SubCell"/>
</dbReference>
<gene>
    <name evidence="17" type="primary">ansB</name>
    <name evidence="17" type="ORF">AKJ31_17400</name>
</gene>
<dbReference type="EC" id="3.5.1.1" evidence="3"/>
<evidence type="ECO:0000256" key="8">
    <source>
        <dbReference type="ARBA" id="ARBA00049366"/>
    </source>
</evidence>
<dbReference type="InterPro" id="IPR040919">
    <property type="entry name" value="Asparaginase_C"/>
</dbReference>
<dbReference type="FunFam" id="3.40.50.40:FF:000002">
    <property type="entry name" value="L-asparaginase 2"/>
    <property type="match status" value="1"/>
</dbReference>
<protein>
    <recommendedName>
        <fullName evidence="3">asparaginase</fullName>
        <ecNumber evidence="3">3.5.1.1</ecNumber>
    </recommendedName>
</protein>
<dbReference type="InterPro" id="IPR027473">
    <property type="entry name" value="L-asparaginase_C"/>
</dbReference>
<dbReference type="Gene3D" id="3.40.50.40">
    <property type="match status" value="1"/>
</dbReference>
<organism evidence="17 18">
    <name type="scientific">Vibrio hepatarius</name>
    <dbReference type="NCBI Taxonomy" id="171383"/>
    <lineage>
        <taxon>Bacteria</taxon>
        <taxon>Pseudomonadati</taxon>
        <taxon>Pseudomonadota</taxon>
        <taxon>Gammaproteobacteria</taxon>
        <taxon>Vibrionales</taxon>
        <taxon>Vibrionaceae</taxon>
        <taxon>Vibrio</taxon>
        <taxon>Vibrio oreintalis group</taxon>
    </lineage>
</organism>
<dbReference type="PATRIC" id="fig|171383.3.peg.3556"/>
<dbReference type="InterPro" id="IPR004550">
    <property type="entry name" value="AsnASE_II"/>
</dbReference>
<dbReference type="SUPFAM" id="SSF53774">
    <property type="entry name" value="Glutaminase/Asparaginase"/>
    <property type="match status" value="1"/>
</dbReference>
<evidence type="ECO:0000256" key="13">
    <source>
        <dbReference type="RuleBase" id="RU004456"/>
    </source>
</evidence>
<dbReference type="PROSITE" id="PS51732">
    <property type="entry name" value="ASN_GLN_ASE_3"/>
    <property type="match status" value="1"/>
</dbReference>
<dbReference type="NCBIfam" id="TIGR00520">
    <property type="entry name" value="asnASE_II"/>
    <property type="match status" value="1"/>
</dbReference>
<feature type="active site" description="O-isoaspartyl threonine intermediate" evidence="9">
    <location>
        <position position="38"/>
    </location>
</feature>
<name>A0A0M0HW13_9VIBR</name>
<evidence type="ECO:0000256" key="9">
    <source>
        <dbReference type="PIRSR" id="PIRSR001220-1"/>
    </source>
</evidence>
<feature type="binding site" evidence="10">
    <location>
        <position position="84"/>
    </location>
    <ligand>
        <name>substrate</name>
    </ligand>
</feature>
<proteinExistence type="inferred from homology"/>
<evidence type="ECO:0000256" key="11">
    <source>
        <dbReference type="PROSITE-ProRule" id="PRU10099"/>
    </source>
</evidence>
<dbReference type="EMBL" id="LHPI01000019">
    <property type="protein sequence ID" value="KOO06276.1"/>
    <property type="molecule type" value="Genomic_DNA"/>
</dbReference>
<dbReference type="SMART" id="SM00870">
    <property type="entry name" value="Asparaginase"/>
    <property type="match status" value="1"/>
</dbReference>
<dbReference type="PANTHER" id="PTHR11707:SF28">
    <property type="entry name" value="60 KDA LYSOPHOSPHOLIPASE"/>
    <property type="match status" value="1"/>
</dbReference>
<comment type="subcellular location">
    <subcellularLocation>
        <location evidence="1">Periplasm</location>
    </subcellularLocation>
</comment>
<evidence type="ECO:0000256" key="12">
    <source>
        <dbReference type="PROSITE-ProRule" id="PRU10100"/>
    </source>
</evidence>
<comment type="similarity">
    <text evidence="2 13">Belongs to the asparaginase 1 family.</text>
</comment>
<dbReference type="FunFam" id="3.40.50.1170:FF:000001">
    <property type="entry name" value="L-asparaginase 2"/>
    <property type="match status" value="1"/>
</dbReference>
<feature type="domain" description="Asparaginase/glutaminase C-terminal" evidence="16">
    <location>
        <begin position="240"/>
        <end position="350"/>
    </location>
</feature>
<dbReference type="PROSITE" id="PS00917">
    <property type="entry name" value="ASN_GLN_ASE_2"/>
    <property type="match status" value="1"/>
</dbReference>
<sequence>MKKIMIQSITLITCLLLSNFSIAGNGRPNVVILATGGTIAGTSQSTTAASYTAGKVNVEALITAVPQIKNIVNISGEQIVNIGSQDMSDSVWLKLAKRVNQLLEDDEVDGVVITHGTDTMEESAYFLDLVTNSNKPVVFVGAMRPSNSLGADGPRNLYNAVLTAIDDDSVGRGVLVAMNDQVFDAHNVTKTSTTNVEAFQSPNSGPIGQVYNGDVTYSAQTDRIEKDLFFDISNIKKLPKVGIIYNYANASDLPVKALVSAKYDGIVSAGVGNGNLYHTVFNELVKARQQGIAVVRSSRVVSGSTTLDAEIDDEKFGFVASGTLNPQKARILLMLSLTQTEDYREIQQHFRY</sequence>
<evidence type="ECO:0000259" key="15">
    <source>
        <dbReference type="Pfam" id="PF00710"/>
    </source>
</evidence>
<dbReference type="PIRSF" id="PIRSF001220">
    <property type="entry name" value="L-ASNase_gatD"/>
    <property type="match status" value="1"/>
</dbReference>
<dbReference type="Proteomes" id="UP000037530">
    <property type="component" value="Unassembled WGS sequence"/>
</dbReference>
<evidence type="ECO:0000256" key="14">
    <source>
        <dbReference type="SAM" id="SignalP"/>
    </source>
</evidence>
<evidence type="ECO:0000256" key="3">
    <source>
        <dbReference type="ARBA" id="ARBA00012920"/>
    </source>
</evidence>
<dbReference type="PRINTS" id="PR00139">
    <property type="entry name" value="ASNGLNASE"/>
</dbReference>
<feature type="binding site" evidence="10">
    <location>
        <begin position="117"/>
        <end position="118"/>
    </location>
    <ligand>
        <name>substrate</name>
    </ligand>
</feature>
<dbReference type="InterPro" id="IPR036152">
    <property type="entry name" value="Asp/glu_Ase-like_sf"/>
</dbReference>
<keyword evidence="6 17" id="KW-0378">Hydrolase</keyword>
<dbReference type="PANTHER" id="PTHR11707">
    <property type="entry name" value="L-ASPARAGINASE"/>
    <property type="match status" value="1"/>
</dbReference>
<evidence type="ECO:0000256" key="5">
    <source>
        <dbReference type="ARBA" id="ARBA00022764"/>
    </source>
</evidence>
<keyword evidence="5" id="KW-0574">Periplasm</keyword>
<dbReference type="InterPro" id="IPR020827">
    <property type="entry name" value="Asparaginase/glutaminase_AS1"/>
</dbReference>
<evidence type="ECO:0000256" key="7">
    <source>
        <dbReference type="ARBA" id="ARBA00023157"/>
    </source>
</evidence>
<dbReference type="Pfam" id="PF17763">
    <property type="entry name" value="Asparaginase_C"/>
    <property type="match status" value="1"/>
</dbReference>
<dbReference type="STRING" id="171383.AKJ31_17400"/>
<evidence type="ECO:0000313" key="18">
    <source>
        <dbReference type="Proteomes" id="UP000037530"/>
    </source>
</evidence>
<dbReference type="InterPro" id="IPR027474">
    <property type="entry name" value="L-asparaginase_N"/>
</dbReference>
<comment type="catalytic activity">
    <reaction evidence="8">
        <text>L-asparagine + H2O = L-aspartate + NH4(+)</text>
        <dbReference type="Rhea" id="RHEA:21016"/>
        <dbReference type="ChEBI" id="CHEBI:15377"/>
        <dbReference type="ChEBI" id="CHEBI:28938"/>
        <dbReference type="ChEBI" id="CHEBI:29991"/>
        <dbReference type="ChEBI" id="CHEBI:58048"/>
        <dbReference type="EC" id="3.5.1.1"/>
    </reaction>
</comment>
<evidence type="ECO:0000259" key="16">
    <source>
        <dbReference type="Pfam" id="PF17763"/>
    </source>
</evidence>
<dbReference type="AlphaFoldDB" id="A0A0M0HW13"/>
<dbReference type="CDD" id="cd08964">
    <property type="entry name" value="L-asparaginase_II"/>
    <property type="match status" value="1"/>
</dbReference>
<feature type="domain" description="L-asparaginase N-terminal" evidence="15">
    <location>
        <begin position="29"/>
        <end position="220"/>
    </location>
</feature>
<dbReference type="Gene3D" id="3.40.50.1170">
    <property type="entry name" value="L-asparaginase, N-terminal domain"/>
    <property type="match status" value="1"/>
</dbReference>
<keyword evidence="18" id="KW-1185">Reference proteome</keyword>
<evidence type="ECO:0000256" key="6">
    <source>
        <dbReference type="ARBA" id="ARBA00022801"/>
    </source>
</evidence>
<evidence type="ECO:0000256" key="4">
    <source>
        <dbReference type="ARBA" id="ARBA00022729"/>
    </source>
</evidence>
<reference evidence="18" key="1">
    <citation type="submission" date="2015-08" db="EMBL/GenBank/DDBJ databases">
        <title>Vibrio galatheae sp. nov., a novel member of the Vibrionaceae family isolated from the Solomon Islands.</title>
        <authorList>
            <person name="Giubergia S."/>
            <person name="Machado H."/>
            <person name="Mateiu R.V."/>
            <person name="Gram L."/>
        </authorList>
    </citation>
    <scope>NUCLEOTIDE SEQUENCE [LARGE SCALE GENOMIC DNA]</scope>
    <source>
        <strain evidence="18">DSM 19134</strain>
    </source>
</reference>
<dbReference type="NCBIfam" id="NF008304">
    <property type="entry name" value="PRK11096.1"/>
    <property type="match status" value="1"/>
</dbReference>
<comment type="caution">
    <text evidence="17">The sequence shown here is derived from an EMBL/GenBank/DDBJ whole genome shotgun (WGS) entry which is preliminary data.</text>
</comment>
<dbReference type="OrthoDB" id="9788068at2"/>
<keyword evidence="7" id="KW-1015">Disulfide bond</keyword>
<dbReference type="InterPro" id="IPR037152">
    <property type="entry name" value="L-asparaginase_N_sf"/>
</dbReference>
<feature type="signal peptide" evidence="14">
    <location>
        <begin position="1"/>
        <end position="23"/>
    </location>
</feature>
<dbReference type="GO" id="GO:0004067">
    <property type="term" value="F:asparaginase activity"/>
    <property type="evidence" value="ECO:0007669"/>
    <property type="project" value="UniProtKB-UniRule"/>
</dbReference>
<feature type="chain" id="PRO_5005600404" description="asparaginase" evidence="14">
    <location>
        <begin position="24"/>
        <end position="352"/>
    </location>
</feature>